<dbReference type="PANTHER" id="PTHR37469">
    <property type="entry name" value="CELLOBIONIC ACID PHOSPHORYLASE-RELATED"/>
    <property type="match status" value="1"/>
</dbReference>
<dbReference type="Gene3D" id="2.60.420.10">
    <property type="entry name" value="Maltose phosphorylase, domain 3"/>
    <property type="match status" value="1"/>
</dbReference>
<protein>
    <submittedName>
        <fullName evidence="5">Glycosyl transferase</fullName>
    </submittedName>
</protein>
<dbReference type="InterPro" id="IPR008928">
    <property type="entry name" value="6-hairpin_glycosidase_sf"/>
</dbReference>
<dbReference type="GO" id="GO:0005975">
    <property type="term" value="P:carbohydrate metabolic process"/>
    <property type="evidence" value="ECO:0007669"/>
    <property type="project" value="InterPro"/>
</dbReference>
<comment type="caution">
    <text evidence="5">The sequence shown here is derived from an EMBL/GenBank/DDBJ whole genome shotgun (WGS) entry which is preliminary data.</text>
</comment>
<name>A0A430FQV2_9BIFI</name>
<dbReference type="InterPro" id="IPR037018">
    <property type="entry name" value="GH65_N"/>
</dbReference>
<sequence>MVQYGHFDDAAREYVIDTPATPLPWINYLGNEAFFSLISNTAGGYSFYKDAKLRRITRYRYNNVPQDEGARNYYLSLMSDASAEATPVDSWSPTFLPMKTPLDSYRCRHGLGYTVIEASRKGIESEFTAFVPMGAHAEINMLTVRNTTEKPVVIDVTGSVEWCLWNAVDDSTNFQRNLSTGEVEVEQMADATLLYHKTEFKERRNHYAFFSVNEPTIGFDTARDIFLGRFNGWDSPDAITQGHAFNSIAYGWYPMAAARVRLQLDPGDARTLVFMTGYVEVPQDQKWEDASDPAKVGIINKQPAHELFARFNTMEKVEAALQELKQYWDGLLSGWQVTSGDERLDRMVNIWNQYQCMVTFNMSRSASYYESGTGRGMGFRDSNQDLLGFVHIVPARARERILDIAATQLPDGSAWHQYQPLTKLGNADIGGGFNDDPLWLVASVFAYICETGDAAILAEPVPFNNEDGSEQPLLEHLRRSVRFTMSHRGPHGLPLIGRADWNDCLNLNCFSATPGESFQTVENNDTGIAESVFIAGMFVLYGEQYAQLLEHCGASQCGMTDVSVETEVHNVRKAVAEVREAAQTAGWDGDWFVRAYDAHGNKVGTAADTEGRIFIEPQGLCVMAGIGTDNGKAQRALESTKQLLTGRWGTAILAPAYSTYRIELGEISTYPRGYKENGGIFCHNNPWISIANALVGNDDEAFAIYERTCPSYVEPYSDIHMTEPYVYCQMVAGPESPTPGQGKNSWLTGTAAWTFVNVSQYLLGVKPTLDGLLVEPHMPERFTEFTITRRWRGTEYVIHVKHTGERSMLINGQAAEGFIVPQAAAGVNHVQVDVTF</sequence>
<accession>A0A430FQV2</accession>
<dbReference type="GO" id="GO:0030246">
    <property type="term" value="F:carbohydrate binding"/>
    <property type="evidence" value="ECO:0007669"/>
    <property type="project" value="InterPro"/>
</dbReference>
<keyword evidence="1" id="KW-0328">Glycosyltransferase</keyword>
<evidence type="ECO:0000259" key="4">
    <source>
        <dbReference type="Pfam" id="PF17167"/>
    </source>
</evidence>
<evidence type="ECO:0000313" key="6">
    <source>
        <dbReference type="Proteomes" id="UP000287609"/>
    </source>
</evidence>
<evidence type="ECO:0000256" key="2">
    <source>
        <dbReference type="ARBA" id="ARBA00022679"/>
    </source>
</evidence>
<feature type="domain" description="Glycosyl hydrolase 94 supersandwich" evidence="3">
    <location>
        <begin position="12"/>
        <end position="290"/>
    </location>
</feature>
<dbReference type="SMART" id="SM01068">
    <property type="entry name" value="CBM_X"/>
    <property type="match status" value="1"/>
</dbReference>
<reference evidence="5 6" key="1">
    <citation type="submission" date="2018-09" db="EMBL/GenBank/DDBJ databases">
        <title>Characterization of the phylogenetic diversity of five novel species belonging to the genus Bifidobacterium.</title>
        <authorList>
            <person name="Lugli G.A."/>
            <person name="Duranti S."/>
            <person name="Milani C."/>
        </authorList>
    </citation>
    <scope>NUCLEOTIDE SEQUENCE [LARGE SCALE GENOMIC DNA]</scope>
    <source>
        <strain evidence="5 6">2036B</strain>
    </source>
</reference>
<dbReference type="Gene3D" id="2.70.98.40">
    <property type="entry name" value="Glycoside hydrolase, family 65, N-terminal domain"/>
    <property type="match status" value="1"/>
</dbReference>
<dbReference type="InterPro" id="IPR010383">
    <property type="entry name" value="Glyco_hydrolase_94_b-supersand"/>
</dbReference>
<dbReference type="GO" id="GO:0016757">
    <property type="term" value="F:glycosyltransferase activity"/>
    <property type="evidence" value="ECO:0007669"/>
    <property type="project" value="UniProtKB-KW"/>
</dbReference>
<dbReference type="RefSeq" id="WP_206432075.1">
    <property type="nucleotide sequence ID" value="NZ_QXGM01000002.1"/>
</dbReference>
<dbReference type="Gene3D" id="1.20.890.20">
    <property type="entry name" value="mpn423 like domain"/>
    <property type="match status" value="1"/>
</dbReference>
<dbReference type="AlphaFoldDB" id="A0A430FQV2"/>
<dbReference type="InterPro" id="IPR052047">
    <property type="entry name" value="GH94_Enzymes"/>
</dbReference>
<dbReference type="PANTHER" id="PTHR37469:SF2">
    <property type="entry name" value="CELLOBIONIC ACID PHOSPHORYLASE"/>
    <property type="match status" value="1"/>
</dbReference>
<evidence type="ECO:0000256" key="1">
    <source>
        <dbReference type="ARBA" id="ARBA00022676"/>
    </source>
</evidence>
<keyword evidence="2 5" id="KW-0808">Transferase</keyword>
<dbReference type="EMBL" id="QXGM01000002">
    <property type="protein sequence ID" value="RSX55195.1"/>
    <property type="molecule type" value="Genomic_DNA"/>
</dbReference>
<evidence type="ECO:0000313" key="5">
    <source>
        <dbReference type="EMBL" id="RSX55195.1"/>
    </source>
</evidence>
<feature type="domain" description="Glycosyl hydrolase 94 catalytic" evidence="4">
    <location>
        <begin position="327"/>
        <end position="764"/>
    </location>
</feature>
<dbReference type="SUPFAM" id="SSF74650">
    <property type="entry name" value="Galactose mutarotase-like"/>
    <property type="match status" value="1"/>
</dbReference>
<dbReference type="Pfam" id="PF06165">
    <property type="entry name" value="GH94_b-supersand"/>
    <property type="match status" value="1"/>
</dbReference>
<dbReference type="InterPro" id="IPR033432">
    <property type="entry name" value="GH94_catalytic"/>
</dbReference>
<dbReference type="Pfam" id="PF17167">
    <property type="entry name" value="Glyco_hydro_94"/>
    <property type="match status" value="1"/>
</dbReference>
<dbReference type="Proteomes" id="UP000287609">
    <property type="component" value="Unassembled WGS sequence"/>
</dbReference>
<gene>
    <name evidence="5" type="ORF">D2E26_1249</name>
</gene>
<evidence type="ECO:0000259" key="3">
    <source>
        <dbReference type="Pfam" id="PF06165"/>
    </source>
</evidence>
<proteinExistence type="predicted"/>
<keyword evidence="6" id="KW-1185">Reference proteome</keyword>
<dbReference type="InterPro" id="IPR011013">
    <property type="entry name" value="Gal_mutarotase_sf_dom"/>
</dbReference>
<organism evidence="5 6">
    <name type="scientific">Bifidobacterium dolichotidis</name>
    <dbReference type="NCBI Taxonomy" id="2306976"/>
    <lineage>
        <taxon>Bacteria</taxon>
        <taxon>Bacillati</taxon>
        <taxon>Actinomycetota</taxon>
        <taxon>Actinomycetes</taxon>
        <taxon>Bifidobacteriales</taxon>
        <taxon>Bifidobacteriaceae</taxon>
        <taxon>Bifidobacterium</taxon>
    </lineage>
</organism>
<dbReference type="SUPFAM" id="SSF48208">
    <property type="entry name" value="Six-hairpin glycosidases"/>
    <property type="match status" value="1"/>
</dbReference>
<dbReference type="InterPro" id="IPR012341">
    <property type="entry name" value="6hp_glycosidase-like_sf"/>
</dbReference>
<dbReference type="Gene3D" id="1.50.10.10">
    <property type="match status" value="1"/>
</dbReference>